<evidence type="ECO:0000256" key="1">
    <source>
        <dbReference type="SAM" id="SignalP"/>
    </source>
</evidence>
<sequence length="217" mass="21880">MTPLPACPPPRLRQPALRALALLLALGGTLPSALAHQGSTGTNSSTANLDFVLNIGKFIFFRVGTGAFPTASATVDTVAFNAVPAIPAGAVVPVAGNNTTVVWNGALPAFTAAATSLPVEVRSNAGQISIRATATTPLNSGANNIPLSQIVLSSSDANLPAPVVPNTGTGPAVNVTGTAFSNLVTVRSANWTFSYNPLATQRAGVYTGQISFTASSP</sequence>
<feature type="chain" id="PRO_5040836477" description="IPT/TIG domain-containing protein" evidence="1">
    <location>
        <begin position="36"/>
        <end position="217"/>
    </location>
</feature>
<evidence type="ECO:0000313" key="2">
    <source>
        <dbReference type="EMBL" id="MCJ0764770.1"/>
    </source>
</evidence>
<accession>A0A9X1VWY1</accession>
<dbReference type="EMBL" id="JALGBI010000002">
    <property type="protein sequence ID" value="MCJ0764770.1"/>
    <property type="molecule type" value="Genomic_DNA"/>
</dbReference>
<name>A0A9X1VWY1_9BURK</name>
<feature type="signal peptide" evidence="1">
    <location>
        <begin position="1"/>
        <end position="35"/>
    </location>
</feature>
<gene>
    <name evidence="2" type="ORF">MMF98_16255</name>
</gene>
<evidence type="ECO:0000313" key="3">
    <source>
        <dbReference type="Proteomes" id="UP001139447"/>
    </source>
</evidence>
<proteinExistence type="predicted"/>
<dbReference type="AlphaFoldDB" id="A0A9X1VWY1"/>
<protein>
    <recommendedName>
        <fullName evidence="4">IPT/TIG domain-containing protein</fullName>
    </recommendedName>
</protein>
<keyword evidence="1" id="KW-0732">Signal</keyword>
<organism evidence="2 3">
    <name type="scientific">Variovorax terrae</name>
    <dbReference type="NCBI Taxonomy" id="2923278"/>
    <lineage>
        <taxon>Bacteria</taxon>
        <taxon>Pseudomonadati</taxon>
        <taxon>Pseudomonadota</taxon>
        <taxon>Betaproteobacteria</taxon>
        <taxon>Burkholderiales</taxon>
        <taxon>Comamonadaceae</taxon>
        <taxon>Variovorax</taxon>
    </lineage>
</organism>
<keyword evidence="3" id="KW-1185">Reference proteome</keyword>
<reference evidence="2" key="1">
    <citation type="submission" date="2022-03" db="EMBL/GenBank/DDBJ databases">
        <authorList>
            <person name="Woo C.Y."/>
        </authorList>
    </citation>
    <scope>NUCLEOTIDE SEQUENCE</scope>
    <source>
        <strain evidence="2">CYS-02</strain>
    </source>
</reference>
<comment type="caution">
    <text evidence="2">The sequence shown here is derived from an EMBL/GenBank/DDBJ whole genome shotgun (WGS) entry which is preliminary data.</text>
</comment>
<dbReference type="RefSeq" id="WP_243307708.1">
    <property type="nucleotide sequence ID" value="NZ_JALGBI010000002.1"/>
</dbReference>
<dbReference type="Proteomes" id="UP001139447">
    <property type="component" value="Unassembled WGS sequence"/>
</dbReference>
<evidence type="ECO:0008006" key="4">
    <source>
        <dbReference type="Google" id="ProtNLM"/>
    </source>
</evidence>